<keyword evidence="5" id="KW-0325">Glycoprotein</keyword>
<keyword evidence="7" id="KW-0479">Metal-binding</keyword>
<evidence type="ECO:0000256" key="7">
    <source>
        <dbReference type="RuleBase" id="RU000672"/>
    </source>
</evidence>
<comment type="cofactor">
    <cofactor evidence="1">
        <name>Ca(2+)</name>
        <dbReference type="ChEBI" id="CHEBI:29108"/>
    </cofactor>
</comment>
<comment type="similarity">
    <text evidence="7">Belongs to the copper/topaquinone oxidase family.</text>
</comment>
<dbReference type="PANTHER" id="PTHR10638">
    <property type="entry name" value="COPPER AMINE OXIDASE"/>
    <property type="match status" value="1"/>
</dbReference>
<dbReference type="GO" id="GO:0005507">
    <property type="term" value="F:copper ion binding"/>
    <property type="evidence" value="ECO:0007669"/>
    <property type="project" value="InterPro"/>
</dbReference>
<keyword evidence="6 7" id="KW-0801">TPQ</keyword>
<gene>
    <name evidence="10" type="ORF">CK820_G0038947</name>
</gene>
<evidence type="ECO:0000256" key="3">
    <source>
        <dbReference type="ARBA" id="ARBA00022837"/>
    </source>
</evidence>
<dbReference type="EC" id="1.4.3.-" evidence="7"/>
<dbReference type="AlphaFoldDB" id="A0A2J8KFG8"/>
<comment type="cofactor">
    <cofactor evidence="2">
        <name>Cu(2+)</name>
        <dbReference type="ChEBI" id="CHEBI:29036"/>
    </cofactor>
</comment>
<evidence type="ECO:0000259" key="9">
    <source>
        <dbReference type="Pfam" id="PF01179"/>
    </source>
</evidence>
<dbReference type="SUPFAM" id="SSF49998">
    <property type="entry name" value="Amine oxidase catalytic domain"/>
    <property type="match status" value="1"/>
</dbReference>
<dbReference type="Gene3D" id="2.70.98.20">
    <property type="entry name" value="Copper amine oxidase, catalytic domain"/>
    <property type="match status" value="1"/>
</dbReference>
<dbReference type="GO" id="GO:0008131">
    <property type="term" value="F:primary methylamine oxidase activity"/>
    <property type="evidence" value="ECO:0007669"/>
    <property type="project" value="InterPro"/>
</dbReference>
<dbReference type="InterPro" id="IPR000269">
    <property type="entry name" value="Cu_amine_oxidase"/>
</dbReference>
<comment type="PTM">
    <text evidence="6 7">Topaquinone (TPQ) is generated by copper-dependent autoxidation of a specific tyrosyl residue.</text>
</comment>
<feature type="non-terminal residue" evidence="10">
    <location>
        <position position="1"/>
    </location>
</feature>
<name>A0A2J8KFG8_PANTR</name>
<comment type="caution">
    <text evidence="10">The sequence shown here is derived from an EMBL/GenBank/DDBJ whole genome shotgun (WGS) entry which is preliminary data.</text>
</comment>
<reference evidence="10 11" key="1">
    <citation type="submission" date="2017-12" db="EMBL/GenBank/DDBJ databases">
        <title>High-resolution comparative analysis of great ape genomes.</title>
        <authorList>
            <person name="Pollen A."/>
            <person name="Hastie A."/>
            <person name="Hormozdiari F."/>
            <person name="Dougherty M."/>
            <person name="Liu R."/>
            <person name="Chaisson M."/>
            <person name="Hoppe E."/>
            <person name="Hill C."/>
            <person name="Pang A."/>
            <person name="Hillier L."/>
            <person name="Baker C."/>
            <person name="Armstrong J."/>
            <person name="Shendure J."/>
            <person name="Paten B."/>
            <person name="Wilson R."/>
            <person name="Chao H."/>
            <person name="Schneider V."/>
            <person name="Ventura M."/>
            <person name="Kronenberg Z."/>
            <person name="Murali S."/>
            <person name="Gordon D."/>
            <person name="Cantsilieris S."/>
            <person name="Munson K."/>
            <person name="Nelson B."/>
            <person name="Raja A."/>
            <person name="Underwood J."/>
            <person name="Diekhans M."/>
            <person name="Fiddes I."/>
            <person name="Haussler D."/>
            <person name="Eichler E."/>
        </authorList>
    </citation>
    <scope>NUCLEOTIDE SEQUENCE [LARGE SCALE GENOMIC DNA]</scope>
    <source>
        <strain evidence="10">Yerkes chimp pedigree #C0471</strain>
    </source>
</reference>
<organism evidence="10 11">
    <name type="scientific">Pan troglodytes</name>
    <name type="common">Chimpanzee</name>
    <dbReference type="NCBI Taxonomy" id="9598"/>
    <lineage>
        <taxon>Eukaryota</taxon>
        <taxon>Metazoa</taxon>
        <taxon>Chordata</taxon>
        <taxon>Craniata</taxon>
        <taxon>Vertebrata</taxon>
        <taxon>Euteleostomi</taxon>
        <taxon>Mammalia</taxon>
        <taxon>Eutheria</taxon>
        <taxon>Euarchontoglires</taxon>
        <taxon>Primates</taxon>
        <taxon>Haplorrhini</taxon>
        <taxon>Catarrhini</taxon>
        <taxon>Hominidae</taxon>
        <taxon>Pan</taxon>
    </lineage>
</organism>
<dbReference type="PANTHER" id="PTHR10638:SF23">
    <property type="entry name" value="MEMBRANE PRIMARY AMINE OXIDASE"/>
    <property type="match status" value="1"/>
</dbReference>
<evidence type="ECO:0000256" key="6">
    <source>
        <dbReference type="PIRSR" id="PIRSR600269-51"/>
    </source>
</evidence>
<dbReference type="GO" id="GO:0009308">
    <property type="term" value="P:amine metabolic process"/>
    <property type="evidence" value="ECO:0007669"/>
    <property type="project" value="UniProtKB-UniRule"/>
</dbReference>
<dbReference type="Proteomes" id="UP000236370">
    <property type="component" value="Unassembled WGS sequence"/>
</dbReference>
<feature type="modified residue" description="2',4',5'-topaquinone" evidence="6">
    <location>
        <position position="1"/>
    </location>
</feature>
<keyword evidence="7" id="KW-0186">Copper</keyword>
<evidence type="ECO:0000256" key="8">
    <source>
        <dbReference type="SAM" id="MobiDB-lite"/>
    </source>
</evidence>
<comment type="cofactor">
    <cofactor evidence="7">
        <name>Cu cation</name>
        <dbReference type="ChEBI" id="CHEBI:23378"/>
    </cofactor>
    <text evidence="7">Contains 1 topaquinone per subunit.</text>
</comment>
<keyword evidence="3" id="KW-0106">Calcium</keyword>
<feature type="compositionally biased region" description="Low complexity" evidence="8">
    <location>
        <begin position="88"/>
        <end position="100"/>
    </location>
</feature>
<evidence type="ECO:0000256" key="1">
    <source>
        <dbReference type="ARBA" id="ARBA00001913"/>
    </source>
</evidence>
<feature type="region of interest" description="Disordered" evidence="8">
    <location>
        <begin position="60"/>
        <end position="143"/>
    </location>
</feature>
<dbReference type="EMBL" id="NBAG03000371">
    <property type="protein sequence ID" value="PNI33768.1"/>
    <property type="molecule type" value="Genomic_DNA"/>
</dbReference>
<evidence type="ECO:0000256" key="5">
    <source>
        <dbReference type="ARBA" id="ARBA00023180"/>
    </source>
</evidence>
<dbReference type="Pfam" id="PF01179">
    <property type="entry name" value="Cu_amine_oxid"/>
    <property type="match status" value="1"/>
</dbReference>
<sequence>YDYVWDTVFHPSGAIEIRFYATGYISSAFLFGATGKYGNQVSEHTLGTVHTHSAHFKVDLDVAGDPEAARDGGAGRLPRGKRHPSLPVPGQQPQQQVGSPPGLPHPDAQLCWRAAAPKQLHGERLQLGEVPAGCDPAEGGGAQ</sequence>
<evidence type="ECO:0000256" key="4">
    <source>
        <dbReference type="ARBA" id="ARBA00023157"/>
    </source>
</evidence>
<dbReference type="GO" id="GO:0048038">
    <property type="term" value="F:quinone binding"/>
    <property type="evidence" value="ECO:0007669"/>
    <property type="project" value="InterPro"/>
</dbReference>
<protein>
    <recommendedName>
        <fullName evidence="7">Amine oxidase</fullName>
        <ecNumber evidence="7">1.4.3.-</ecNumber>
    </recommendedName>
</protein>
<dbReference type="InterPro" id="IPR036460">
    <property type="entry name" value="Cu_amine_oxidase_C_sf"/>
</dbReference>
<evidence type="ECO:0000313" key="10">
    <source>
        <dbReference type="EMBL" id="PNI33768.1"/>
    </source>
</evidence>
<proteinExistence type="inferred from homology"/>
<dbReference type="InterPro" id="IPR015798">
    <property type="entry name" value="Cu_amine_oxidase_C"/>
</dbReference>
<evidence type="ECO:0000256" key="2">
    <source>
        <dbReference type="ARBA" id="ARBA00001973"/>
    </source>
</evidence>
<feature type="domain" description="Copper amine oxidase catalytic" evidence="9">
    <location>
        <begin position="1"/>
        <end position="65"/>
    </location>
</feature>
<keyword evidence="4" id="KW-1015">Disulfide bond</keyword>
<accession>A0A2J8KFG8</accession>
<evidence type="ECO:0000313" key="11">
    <source>
        <dbReference type="Proteomes" id="UP000236370"/>
    </source>
</evidence>
<keyword evidence="7" id="KW-0560">Oxidoreductase</keyword>